<feature type="transmembrane region" description="Helical" evidence="9">
    <location>
        <begin position="189"/>
        <end position="209"/>
    </location>
</feature>
<evidence type="ECO:0000313" key="11">
    <source>
        <dbReference type="Proteomes" id="UP000462055"/>
    </source>
</evidence>
<keyword evidence="11" id="KW-1185">Reference proteome</keyword>
<feature type="transmembrane region" description="Helical" evidence="9">
    <location>
        <begin position="260"/>
        <end position="283"/>
    </location>
</feature>
<keyword evidence="2" id="KW-0813">Transport</keyword>
<dbReference type="GO" id="GO:0022857">
    <property type="term" value="F:transmembrane transporter activity"/>
    <property type="evidence" value="ECO:0007669"/>
    <property type="project" value="InterPro"/>
</dbReference>
<evidence type="ECO:0000256" key="1">
    <source>
        <dbReference type="ARBA" id="ARBA00004651"/>
    </source>
</evidence>
<feature type="transmembrane region" description="Helical" evidence="9">
    <location>
        <begin position="12"/>
        <end position="29"/>
    </location>
</feature>
<evidence type="ECO:0000256" key="4">
    <source>
        <dbReference type="ARBA" id="ARBA00022692"/>
    </source>
</evidence>
<reference evidence="10" key="1">
    <citation type="submission" date="2019-12" db="EMBL/GenBank/DDBJ databases">
        <title>Actinomadura physcomitrii sp. nov., a novel actinomycete isolated from moss [Physcomitrium sphaericum (Ludw) Fuernr].</title>
        <authorList>
            <person name="Zhuang X."/>
        </authorList>
    </citation>
    <scope>NUCLEOTIDE SEQUENCE [LARGE SCALE GENOMIC DNA]</scope>
    <source>
        <strain evidence="10">LD22</strain>
    </source>
</reference>
<dbReference type="AlphaFoldDB" id="A0A6I4MAV0"/>
<dbReference type="PANTHER" id="PTHR11795">
    <property type="entry name" value="BRANCHED-CHAIN AMINO ACID TRANSPORT SYSTEM PERMEASE PROTEIN LIVH"/>
    <property type="match status" value="1"/>
</dbReference>
<feature type="transmembrane region" description="Helical" evidence="9">
    <location>
        <begin position="61"/>
        <end position="83"/>
    </location>
</feature>
<evidence type="ECO:0000256" key="2">
    <source>
        <dbReference type="ARBA" id="ARBA00022448"/>
    </source>
</evidence>
<evidence type="ECO:0000313" key="10">
    <source>
        <dbReference type="EMBL" id="MWA02902.1"/>
    </source>
</evidence>
<protein>
    <submittedName>
        <fullName evidence="10">Branched-chain amino acid ABC transporter permease</fullName>
    </submittedName>
</protein>
<dbReference type="InterPro" id="IPR001851">
    <property type="entry name" value="ABC_transp_permease"/>
</dbReference>
<feature type="transmembrane region" description="Helical" evidence="9">
    <location>
        <begin position="224"/>
        <end position="248"/>
    </location>
</feature>
<feature type="transmembrane region" description="Helical" evidence="9">
    <location>
        <begin position="95"/>
        <end position="116"/>
    </location>
</feature>
<keyword evidence="7 9" id="KW-0472">Membrane</keyword>
<comment type="similarity">
    <text evidence="8">Belongs to the binding-protein-dependent transport system permease family. LivHM subfamily.</text>
</comment>
<dbReference type="GO" id="GO:0006865">
    <property type="term" value="P:amino acid transport"/>
    <property type="evidence" value="ECO:0007669"/>
    <property type="project" value="UniProtKB-KW"/>
</dbReference>
<dbReference type="EMBL" id="WBMS02000016">
    <property type="protein sequence ID" value="MWA02902.1"/>
    <property type="molecule type" value="Genomic_DNA"/>
</dbReference>
<keyword evidence="5" id="KW-0029">Amino-acid transport</keyword>
<gene>
    <name evidence="10" type="ORF">F8568_021490</name>
</gene>
<dbReference type="RefSeq" id="WP_151595514.1">
    <property type="nucleotide sequence ID" value="NZ_WBMS02000016.1"/>
</dbReference>
<comment type="caution">
    <text evidence="10">The sequence shown here is derived from an EMBL/GenBank/DDBJ whole genome shotgun (WGS) entry which is preliminary data.</text>
</comment>
<dbReference type="Pfam" id="PF02653">
    <property type="entry name" value="BPD_transp_2"/>
    <property type="match status" value="1"/>
</dbReference>
<evidence type="ECO:0000256" key="3">
    <source>
        <dbReference type="ARBA" id="ARBA00022475"/>
    </source>
</evidence>
<evidence type="ECO:0000256" key="5">
    <source>
        <dbReference type="ARBA" id="ARBA00022970"/>
    </source>
</evidence>
<dbReference type="InterPro" id="IPR052157">
    <property type="entry name" value="BCAA_transport_permease"/>
</dbReference>
<dbReference type="PANTHER" id="PTHR11795:SF451">
    <property type="entry name" value="ABC TRANSPORTER PERMEASE PROTEIN"/>
    <property type="match status" value="1"/>
</dbReference>
<keyword evidence="3" id="KW-1003">Cell membrane</keyword>
<dbReference type="GO" id="GO:0005886">
    <property type="term" value="C:plasma membrane"/>
    <property type="evidence" value="ECO:0007669"/>
    <property type="project" value="UniProtKB-SubCell"/>
</dbReference>
<proteinExistence type="inferred from homology"/>
<accession>A0A6I4MAV0</accession>
<evidence type="ECO:0000256" key="7">
    <source>
        <dbReference type="ARBA" id="ARBA00023136"/>
    </source>
</evidence>
<feature type="transmembrane region" description="Helical" evidence="9">
    <location>
        <begin position="36"/>
        <end position="55"/>
    </location>
</feature>
<feature type="transmembrane region" description="Helical" evidence="9">
    <location>
        <begin position="140"/>
        <end position="160"/>
    </location>
</feature>
<evidence type="ECO:0000256" key="6">
    <source>
        <dbReference type="ARBA" id="ARBA00022989"/>
    </source>
</evidence>
<evidence type="ECO:0000256" key="9">
    <source>
        <dbReference type="SAM" id="Phobius"/>
    </source>
</evidence>
<dbReference type="CDD" id="cd06582">
    <property type="entry name" value="TM_PBP1_LivH_like"/>
    <property type="match status" value="1"/>
</dbReference>
<keyword evidence="4 9" id="KW-0812">Transmembrane</keyword>
<sequence length="297" mass="31119">MDLFIARIFDGIATGALYASVALSLVLIYKATALINFAQGEMALCGAFTVYVLAVGHGVNLYVALLVAMALSAAGGAVLHRVLIQRFDPRDHLPIVLVTLGLLLALNALAAIVFGFEPRRIPSVFPRGNAVAFGSASLRWYTLGVLAVSVLTLVGLTLLLRRTRIGLSFRAVANTIDSAQLVGIRVNRVIGVSWALAAAIGTLAATLYVSDPLRQLDTGVMERVLIFAAAAAVLGGLDSLWGSLAGGLTLGLTESLVIGYVHWVPPELGMVVALLVLVLVLVWRPNGLFGAASAARV</sequence>
<evidence type="ECO:0000256" key="8">
    <source>
        <dbReference type="ARBA" id="ARBA00037998"/>
    </source>
</evidence>
<keyword evidence="6 9" id="KW-1133">Transmembrane helix</keyword>
<comment type="subcellular location">
    <subcellularLocation>
        <location evidence="1">Cell membrane</location>
        <topology evidence="1">Multi-pass membrane protein</topology>
    </subcellularLocation>
</comment>
<name>A0A6I4MAV0_9ACTN</name>
<dbReference type="Proteomes" id="UP000462055">
    <property type="component" value="Unassembled WGS sequence"/>
</dbReference>
<organism evidence="10 11">
    <name type="scientific">Actinomadura physcomitrii</name>
    <dbReference type="NCBI Taxonomy" id="2650748"/>
    <lineage>
        <taxon>Bacteria</taxon>
        <taxon>Bacillati</taxon>
        <taxon>Actinomycetota</taxon>
        <taxon>Actinomycetes</taxon>
        <taxon>Streptosporangiales</taxon>
        <taxon>Thermomonosporaceae</taxon>
        <taxon>Actinomadura</taxon>
    </lineage>
</organism>